<dbReference type="RefSeq" id="WP_223792393.1">
    <property type="nucleotide sequence ID" value="NZ_JAIOUQ010000016.1"/>
</dbReference>
<dbReference type="EMBL" id="JAIOUQ010000016">
    <property type="protein sequence ID" value="MBZ2166848.1"/>
    <property type="molecule type" value="Genomic_DNA"/>
</dbReference>
<dbReference type="AlphaFoldDB" id="A0A8T5USW4"/>
<gene>
    <name evidence="1" type="ORF">K8N75_12460</name>
</gene>
<protein>
    <submittedName>
        <fullName evidence="1">Uncharacterized protein</fullName>
    </submittedName>
</protein>
<evidence type="ECO:0000313" key="2">
    <source>
        <dbReference type="Proteomes" id="UP000825933"/>
    </source>
</evidence>
<evidence type="ECO:0000313" key="1">
    <source>
        <dbReference type="EMBL" id="MBZ2166848.1"/>
    </source>
</evidence>
<proteinExistence type="predicted"/>
<reference evidence="2" key="1">
    <citation type="journal article" date="2022" name="Microbiol. Resour. Announc.">
        <title>Draft Genome Sequence of a Methanogenic Archaeon from West Spitsbergen Permafrost.</title>
        <authorList>
            <person name="Trubitsyn V."/>
            <person name="Rivkina E."/>
            <person name="Shcherbakova V."/>
        </authorList>
    </citation>
    <scope>NUCLEOTIDE SEQUENCE [LARGE SCALE GENOMIC DNA]</scope>
    <source>
        <strain evidence="2">VT</strain>
    </source>
</reference>
<sequence length="111" mass="12930">MNYEDILIELNILIERLDALIDIMFISTQEVIDLGNVNYELNIVLDKIDMITESMEDLNEKSMLESAKYNVTYATLDIIDNVNIVDKINRLRLAKNTIMTIKTNLYNDRLD</sequence>
<name>A0A8T5USW4_9EURY</name>
<accession>A0A8T5USW4</accession>
<dbReference type="Proteomes" id="UP000825933">
    <property type="component" value="Unassembled WGS sequence"/>
</dbReference>
<keyword evidence="2" id="KW-1185">Reference proteome</keyword>
<organism evidence="1 2">
    <name type="scientific">Methanobacterium spitsbergense</name>
    <dbReference type="NCBI Taxonomy" id="2874285"/>
    <lineage>
        <taxon>Archaea</taxon>
        <taxon>Methanobacteriati</taxon>
        <taxon>Methanobacteriota</taxon>
        <taxon>Methanomada group</taxon>
        <taxon>Methanobacteria</taxon>
        <taxon>Methanobacteriales</taxon>
        <taxon>Methanobacteriaceae</taxon>
        <taxon>Methanobacterium</taxon>
    </lineage>
</organism>
<comment type="caution">
    <text evidence="1">The sequence shown here is derived from an EMBL/GenBank/DDBJ whole genome shotgun (WGS) entry which is preliminary data.</text>
</comment>